<protein>
    <recommendedName>
        <fullName evidence="3">DUF29 domain-containing protein</fullName>
    </recommendedName>
</protein>
<reference evidence="1" key="1">
    <citation type="journal article" date="2021" name="Front. Microbiol.">
        <title>Comprehensive Comparative Genomics and Phenotyping of Methylobacterium Species.</title>
        <authorList>
            <person name="Alessa O."/>
            <person name="Ogura Y."/>
            <person name="Fujitani Y."/>
            <person name="Takami H."/>
            <person name="Hayashi T."/>
            <person name="Sahin N."/>
            <person name="Tani A."/>
        </authorList>
    </citation>
    <scope>NUCLEOTIDE SEQUENCE</scope>
    <source>
        <strain evidence="1">DSM 23632</strain>
    </source>
</reference>
<keyword evidence="2" id="KW-1185">Reference proteome</keyword>
<evidence type="ECO:0000313" key="1">
    <source>
        <dbReference type="EMBL" id="GJE60495.1"/>
    </source>
</evidence>
<accession>A0ABQ4U317</accession>
<name>A0ABQ4U317_9HYPH</name>
<dbReference type="EMBL" id="BPRB01000140">
    <property type="protein sequence ID" value="GJE60495.1"/>
    <property type="molecule type" value="Genomic_DNA"/>
</dbReference>
<evidence type="ECO:0008006" key="3">
    <source>
        <dbReference type="Google" id="ProtNLM"/>
    </source>
</evidence>
<dbReference type="RefSeq" id="WP_238183111.1">
    <property type="nucleotide sequence ID" value="NZ_BPRB01000140.1"/>
</dbReference>
<sequence length="165" mass="18483">MSRAILRNDLYAADLSAWAEAQVRALHEGRFDDLDHDRLSEVVAGLASRERRELRERLQVILTGLLRWAQQVDLRCRGWAATIDAQRHRVERLLRDNPSLAAAVPNLVAEGYPAARARAVLESALFDESFSAACPFTPDEILTAGLYPDPYGDDAVRGAGWWKSR</sequence>
<dbReference type="Proteomes" id="UP001055057">
    <property type="component" value="Unassembled WGS sequence"/>
</dbReference>
<dbReference type="PANTHER" id="PTHR34235">
    <property type="entry name" value="SLR1203 PROTEIN-RELATED"/>
    <property type="match status" value="1"/>
</dbReference>
<gene>
    <name evidence="1" type="ORF">MPOCJGCO_2607</name>
</gene>
<dbReference type="Gene3D" id="1.20.1220.20">
    <property type="entry name" value="Uncharcterised protein PF01724"/>
    <property type="match status" value="1"/>
</dbReference>
<dbReference type="InterPro" id="IPR002636">
    <property type="entry name" value="DUF29"/>
</dbReference>
<comment type="caution">
    <text evidence="1">The sequence shown here is derived from an EMBL/GenBank/DDBJ whole genome shotgun (WGS) entry which is preliminary data.</text>
</comment>
<reference evidence="1" key="2">
    <citation type="submission" date="2021-08" db="EMBL/GenBank/DDBJ databases">
        <authorList>
            <person name="Tani A."/>
            <person name="Ola A."/>
            <person name="Ogura Y."/>
            <person name="Katsura K."/>
            <person name="Hayashi T."/>
        </authorList>
    </citation>
    <scope>NUCLEOTIDE SEQUENCE</scope>
    <source>
        <strain evidence="1">DSM 23632</strain>
    </source>
</reference>
<organism evidence="1 2">
    <name type="scientific">Methylobacterium trifolii</name>
    <dbReference type="NCBI Taxonomy" id="1003092"/>
    <lineage>
        <taxon>Bacteria</taxon>
        <taxon>Pseudomonadati</taxon>
        <taxon>Pseudomonadota</taxon>
        <taxon>Alphaproteobacteria</taxon>
        <taxon>Hyphomicrobiales</taxon>
        <taxon>Methylobacteriaceae</taxon>
        <taxon>Methylobacterium</taxon>
    </lineage>
</organism>
<dbReference type="Pfam" id="PF01724">
    <property type="entry name" value="DUF29"/>
    <property type="match status" value="1"/>
</dbReference>
<proteinExistence type="predicted"/>
<evidence type="ECO:0000313" key="2">
    <source>
        <dbReference type="Proteomes" id="UP001055057"/>
    </source>
</evidence>